<dbReference type="SUPFAM" id="SSF69593">
    <property type="entry name" value="Glycerol-3-phosphate (1)-acyltransferase"/>
    <property type="match status" value="1"/>
</dbReference>
<reference evidence="2 3" key="1">
    <citation type="submission" date="2021-04" db="EMBL/GenBank/DDBJ databases">
        <title>Genome analysis of Polyangium sp.</title>
        <authorList>
            <person name="Li Y."/>
            <person name="Wang J."/>
        </authorList>
    </citation>
    <scope>NUCLEOTIDE SEQUENCE [LARGE SCALE GENOMIC DNA]</scope>
    <source>
        <strain evidence="2 3">SDU14</strain>
    </source>
</reference>
<dbReference type="RefSeq" id="WP_272422253.1">
    <property type="nucleotide sequence ID" value="NZ_JAGTJJ010000048.1"/>
</dbReference>
<evidence type="ECO:0000313" key="2">
    <source>
        <dbReference type="EMBL" id="MDC3987143.1"/>
    </source>
</evidence>
<keyword evidence="3" id="KW-1185">Reference proteome</keyword>
<dbReference type="Pfam" id="PF04028">
    <property type="entry name" value="DUF374"/>
    <property type="match status" value="1"/>
</dbReference>
<comment type="caution">
    <text evidence="2">The sequence shown here is derived from an EMBL/GenBank/DDBJ whole genome shotgun (WGS) entry which is preliminary data.</text>
</comment>
<gene>
    <name evidence="2" type="ORF">KEG57_42140</name>
</gene>
<dbReference type="InterPro" id="IPR007172">
    <property type="entry name" value="DUF374"/>
</dbReference>
<feature type="domain" description="DUF374" evidence="1">
    <location>
        <begin position="102"/>
        <end position="145"/>
    </location>
</feature>
<dbReference type="EMBL" id="JAGTJJ010000048">
    <property type="protein sequence ID" value="MDC3987143.1"/>
    <property type="molecule type" value="Genomic_DNA"/>
</dbReference>
<dbReference type="AlphaFoldDB" id="A0A9X4AWA6"/>
<proteinExistence type="predicted"/>
<sequence length="221" mass="24647">MPRKPSTIYTVDSVPPHLRPLLRGYARVGSAALHGYLQVLLETCRIEVEGREILQELPSSICCFWHTWGVPGFLTILHTQRDRRFGALVHPWWPNAIWDVLGQKLGWRAVMASAGHGGAQGLDRVIECLKQGYSTMVAVDGPRGPLHRPKRGAFQMAVAARVPLLPMHVECDRALWLPRWDHMCLPVPSATIRVRYGPPIHVTEMTFAKAEAALSEALGRA</sequence>
<evidence type="ECO:0000313" key="3">
    <source>
        <dbReference type="Proteomes" id="UP001151081"/>
    </source>
</evidence>
<protein>
    <submittedName>
        <fullName evidence="2">DUF374 domain-containing protein</fullName>
    </submittedName>
</protein>
<evidence type="ECO:0000259" key="1">
    <source>
        <dbReference type="Pfam" id="PF04028"/>
    </source>
</evidence>
<dbReference type="Proteomes" id="UP001151081">
    <property type="component" value="Unassembled WGS sequence"/>
</dbReference>
<accession>A0A9X4AWA6</accession>
<organism evidence="2 3">
    <name type="scientific">Polyangium jinanense</name>
    <dbReference type="NCBI Taxonomy" id="2829994"/>
    <lineage>
        <taxon>Bacteria</taxon>
        <taxon>Pseudomonadati</taxon>
        <taxon>Myxococcota</taxon>
        <taxon>Polyangia</taxon>
        <taxon>Polyangiales</taxon>
        <taxon>Polyangiaceae</taxon>
        <taxon>Polyangium</taxon>
    </lineage>
</organism>
<name>A0A9X4AWA6_9BACT</name>